<dbReference type="Gene3D" id="3.40.140.10">
    <property type="entry name" value="Cytidine Deaminase, domain 2"/>
    <property type="match status" value="1"/>
</dbReference>
<accession>A0A2V2N4K7</accession>
<dbReference type="PANTHER" id="PTHR30471:SF3">
    <property type="entry name" value="UPF0758 PROTEIN YEES-RELATED"/>
    <property type="match status" value="1"/>
</dbReference>
<gene>
    <name evidence="8" type="ORF">DK846_15385</name>
</gene>
<dbReference type="InterPro" id="IPR025657">
    <property type="entry name" value="RadC_JAB"/>
</dbReference>
<evidence type="ECO:0000256" key="4">
    <source>
        <dbReference type="ARBA" id="ARBA00022833"/>
    </source>
</evidence>
<name>A0A2V2N4K7_9EURY</name>
<dbReference type="AlphaFoldDB" id="A0A2V2N4K7"/>
<dbReference type="GO" id="GO:0008237">
    <property type="term" value="F:metallopeptidase activity"/>
    <property type="evidence" value="ECO:0007669"/>
    <property type="project" value="UniProtKB-KW"/>
</dbReference>
<dbReference type="GO" id="GO:0046872">
    <property type="term" value="F:metal ion binding"/>
    <property type="evidence" value="ECO:0007669"/>
    <property type="project" value="UniProtKB-KW"/>
</dbReference>
<keyword evidence="3" id="KW-0378">Hydrolase</keyword>
<dbReference type="Pfam" id="PF20582">
    <property type="entry name" value="UPF0758_N"/>
    <property type="match status" value="1"/>
</dbReference>
<evidence type="ECO:0000313" key="8">
    <source>
        <dbReference type="EMBL" id="PWR70193.1"/>
    </source>
</evidence>
<reference evidence="8 9" key="1">
    <citation type="submission" date="2018-05" db="EMBL/GenBank/DDBJ databases">
        <title>Draft genome of Methanospirillum lacunae Ki8-1.</title>
        <authorList>
            <person name="Dueholm M.S."/>
            <person name="Nielsen P.H."/>
            <person name="Bakmann L.F."/>
            <person name="Otzen D.E."/>
        </authorList>
    </citation>
    <scope>NUCLEOTIDE SEQUENCE [LARGE SCALE GENOMIC DNA]</scope>
    <source>
        <strain evidence="8 9">Ki8-1</strain>
    </source>
</reference>
<evidence type="ECO:0000256" key="5">
    <source>
        <dbReference type="ARBA" id="ARBA00023049"/>
    </source>
</evidence>
<keyword evidence="1" id="KW-0645">Protease</keyword>
<dbReference type="PANTHER" id="PTHR30471">
    <property type="entry name" value="DNA REPAIR PROTEIN RADC"/>
    <property type="match status" value="1"/>
</dbReference>
<dbReference type="Proteomes" id="UP000245657">
    <property type="component" value="Unassembled WGS sequence"/>
</dbReference>
<dbReference type="GO" id="GO:0006508">
    <property type="term" value="P:proteolysis"/>
    <property type="evidence" value="ECO:0007669"/>
    <property type="project" value="UniProtKB-KW"/>
</dbReference>
<evidence type="ECO:0000313" key="9">
    <source>
        <dbReference type="Proteomes" id="UP000245657"/>
    </source>
</evidence>
<keyword evidence="9" id="KW-1185">Reference proteome</keyword>
<comment type="similarity">
    <text evidence="6">Belongs to the UPF0758 family.</text>
</comment>
<dbReference type="RefSeq" id="WP_109969955.1">
    <property type="nucleotide sequence ID" value="NZ_QGMY01000016.1"/>
</dbReference>
<keyword evidence="4" id="KW-0862">Zinc</keyword>
<sequence length="223" mass="24787">MRRMRDIEVHDRPREKMVQKGAASLEDHELISAILGKGTPNRDIISISKEVADLLKKEDFPKYEQLIRVEGIGQSKACVLLACFEIARRYGKASEEPLIKITRPQDILLLPEIADIRTKKQEHFLVVTLNGASEVIRPRIITMGLLNHSLVHPREVYCDAITDRAASIICVHNHPSGNLEPSTQDIRITSQLAQAGTILGIPLLDHIIISKTGITSLKEGGVL</sequence>
<dbReference type="InterPro" id="IPR046778">
    <property type="entry name" value="UPF0758_N"/>
</dbReference>
<dbReference type="PROSITE" id="PS50249">
    <property type="entry name" value="MPN"/>
    <property type="match status" value="1"/>
</dbReference>
<dbReference type="InterPro" id="IPR037518">
    <property type="entry name" value="MPN"/>
</dbReference>
<dbReference type="InterPro" id="IPR020891">
    <property type="entry name" value="UPF0758_CS"/>
</dbReference>
<evidence type="ECO:0000256" key="6">
    <source>
        <dbReference type="RuleBase" id="RU003797"/>
    </source>
</evidence>
<dbReference type="EMBL" id="QGMY01000016">
    <property type="protein sequence ID" value="PWR70193.1"/>
    <property type="molecule type" value="Genomic_DNA"/>
</dbReference>
<keyword evidence="2" id="KW-0479">Metal-binding</keyword>
<proteinExistence type="inferred from homology"/>
<dbReference type="OrthoDB" id="303892at2157"/>
<dbReference type="InterPro" id="IPR001405">
    <property type="entry name" value="UPF0758"/>
</dbReference>
<comment type="caution">
    <text evidence="8">The sequence shown here is derived from an EMBL/GenBank/DDBJ whole genome shotgun (WGS) entry which is preliminary data.</text>
</comment>
<dbReference type="Pfam" id="PF04002">
    <property type="entry name" value="RadC"/>
    <property type="match status" value="1"/>
</dbReference>
<dbReference type="NCBIfam" id="TIGR00608">
    <property type="entry name" value="radc"/>
    <property type="match status" value="1"/>
</dbReference>
<evidence type="ECO:0000259" key="7">
    <source>
        <dbReference type="PROSITE" id="PS50249"/>
    </source>
</evidence>
<evidence type="ECO:0000256" key="2">
    <source>
        <dbReference type="ARBA" id="ARBA00022723"/>
    </source>
</evidence>
<dbReference type="PROSITE" id="PS01302">
    <property type="entry name" value="UPF0758"/>
    <property type="match status" value="1"/>
</dbReference>
<protein>
    <recommendedName>
        <fullName evidence="7">MPN domain-containing protein</fullName>
    </recommendedName>
</protein>
<keyword evidence="5" id="KW-0482">Metalloprotease</keyword>
<dbReference type="NCBIfam" id="NF000642">
    <property type="entry name" value="PRK00024.1"/>
    <property type="match status" value="1"/>
</dbReference>
<feature type="domain" description="MPN" evidence="7">
    <location>
        <begin position="100"/>
        <end position="223"/>
    </location>
</feature>
<evidence type="ECO:0000256" key="1">
    <source>
        <dbReference type="ARBA" id="ARBA00022670"/>
    </source>
</evidence>
<dbReference type="CDD" id="cd08071">
    <property type="entry name" value="MPN_DUF2466"/>
    <property type="match status" value="1"/>
</dbReference>
<evidence type="ECO:0000256" key="3">
    <source>
        <dbReference type="ARBA" id="ARBA00022801"/>
    </source>
</evidence>
<organism evidence="8 9">
    <name type="scientific">Methanospirillum lacunae</name>
    <dbReference type="NCBI Taxonomy" id="668570"/>
    <lineage>
        <taxon>Archaea</taxon>
        <taxon>Methanobacteriati</taxon>
        <taxon>Methanobacteriota</taxon>
        <taxon>Stenosarchaea group</taxon>
        <taxon>Methanomicrobia</taxon>
        <taxon>Methanomicrobiales</taxon>
        <taxon>Methanospirillaceae</taxon>
        <taxon>Methanospirillum</taxon>
    </lineage>
</organism>